<dbReference type="HOGENOM" id="CLU_018765_3_0_5"/>
<keyword evidence="2" id="KW-1003">Cell membrane</keyword>
<dbReference type="GO" id="GO:0005886">
    <property type="term" value="C:plasma membrane"/>
    <property type="evidence" value="ECO:0007669"/>
    <property type="project" value="UniProtKB-SubCell"/>
</dbReference>
<evidence type="ECO:0000256" key="7">
    <source>
        <dbReference type="SAM" id="MobiDB-lite"/>
    </source>
</evidence>
<organism evidence="9 10">
    <name type="scientific">Pararhodospirillum photometricum DSM 122</name>
    <dbReference type="NCBI Taxonomy" id="1150469"/>
    <lineage>
        <taxon>Bacteria</taxon>
        <taxon>Pseudomonadati</taxon>
        <taxon>Pseudomonadota</taxon>
        <taxon>Alphaproteobacteria</taxon>
        <taxon>Rhodospirillales</taxon>
        <taxon>Rhodospirillaceae</taxon>
        <taxon>Pararhodospirillum</taxon>
    </lineage>
</organism>
<keyword evidence="10" id="KW-1185">Reference proteome</keyword>
<dbReference type="eggNOG" id="COG3008">
    <property type="taxonomic scope" value="Bacteria"/>
</dbReference>
<feature type="domain" description="Mce/MlaD" evidence="8">
    <location>
        <begin position="50"/>
        <end position="139"/>
    </location>
</feature>
<evidence type="ECO:0000313" key="10">
    <source>
        <dbReference type="Proteomes" id="UP000033220"/>
    </source>
</evidence>
<reference evidence="9 10" key="1">
    <citation type="submission" date="2012-02" db="EMBL/GenBank/DDBJ databases">
        <title>Shotgun genome sequence of Phaeospirillum photometricum DSM 122.</title>
        <authorList>
            <person name="Duquesne K."/>
            <person name="Sturgis J."/>
        </authorList>
    </citation>
    <scope>NUCLEOTIDE SEQUENCE [LARGE SCALE GENOMIC DNA]</scope>
    <source>
        <strain evidence="10">DSM122</strain>
    </source>
</reference>
<keyword evidence="6" id="KW-0472">Membrane</keyword>
<sequence>MAPDDFSVPTAVQPDVRPPRRWRVSWVWSVPVLAALVGLSLLYKTVIDRGPSIVVTFQAATGIEAGKTRVKVKDVEIGQVTAVHLAPDRSHVEVMIELAKEARSFTARDSRFWVVRPRFAGSGISGLETLMSGAYIAAEGGRASDTAERFTGLETPPVIATDLPGRRFQLEAEDSGSLDVGAPVFFRRLPVGQVEGVVLNPRGRGVSIGIFVHAPYDRFVTVGTRFWHASGIDFSLDARGLRVDTQSLAAILMGGIAFETPDDPGADDFISEGASFPLSRNRSSALEPVHEGAFSVLMRFNQSVRGLEVGAPLDLRGVEVGRVKAIRLVYEPRSRDFVPVVEGEIYPDQLETLAGGARDLLAHGTESLAQQIDHGLRAQLRSDSLLTGKLFVAVDFFPDAPPGGLRSQGRPAGTAHGQGRHAGDHPADSSRAAQGQ</sequence>
<dbReference type="AlphaFoldDB" id="H6SP92"/>
<dbReference type="EMBL" id="HE663493">
    <property type="protein sequence ID" value="CCG09417.1"/>
    <property type="molecule type" value="Genomic_DNA"/>
</dbReference>
<dbReference type="PATRIC" id="fig|1150469.3.peg.3159"/>
<keyword evidence="5" id="KW-1133">Transmembrane helix</keyword>
<dbReference type="InterPro" id="IPR003399">
    <property type="entry name" value="Mce/MlaD"/>
</dbReference>
<dbReference type="Pfam" id="PF02470">
    <property type="entry name" value="MlaD"/>
    <property type="match status" value="3"/>
</dbReference>
<feature type="domain" description="Mce/MlaD" evidence="8">
    <location>
        <begin position="297"/>
        <end position="395"/>
    </location>
</feature>
<name>H6SP92_PARPM</name>
<feature type="domain" description="Mce/MlaD" evidence="8">
    <location>
        <begin position="165"/>
        <end position="225"/>
    </location>
</feature>
<evidence type="ECO:0000259" key="8">
    <source>
        <dbReference type="Pfam" id="PF02470"/>
    </source>
</evidence>
<dbReference type="PANTHER" id="PTHR30462:SF0">
    <property type="entry name" value="INTERMEMBRANE TRANSPORT PROTEIN YEBT"/>
    <property type="match status" value="1"/>
</dbReference>
<gene>
    <name evidence="9" type="ORF">RSPPHO_02791</name>
</gene>
<evidence type="ECO:0000256" key="2">
    <source>
        <dbReference type="ARBA" id="ARBA00022475"/>
    </source>
</evidence>
<feature type="region of interest" description="Disordered" evidence="7">
    <location>
        <begin position="402"/>
        <end position="436"/>
    </location>
</feature>
<evidence type="ECO:0000256" key="3">
    <source>
        <dbReference type="ARBA" id="ARBA00022519"/>
    </source>
</evidence>
<protein>
    <submittedName>
        <fullName evidence="9">Paraquat-inducible protein B</fullName>
    </submittedName>
</protein>
<comment type="subcellular location">
    <subcellularLocation>
        <location evidence="1">Cell inner membrane</location>
    </subcellularLocation>
</comment>
<evidence type="ECO:0000256" key="1">
    <source>
        <dbReference type="ARBA" id="ARBA00004533"/>
    </source>
</evidence>
<evidence type="ECO:0000313" key="9">
    <source>
        <dbReference type="EMBL" id="CCG09417.1"/>
    </source>
</evidence>
<dbReference type="eggNOG" id="COG1463">
    <property type="taxonomic scope" value="Bacteria"/>
</dbReference>
<evidence type="ECO:0000256" key="4">
    <source>
        <dbReference type="ARBA" id="ARBA00022692"/>
    </source>
</evidence>
<evidence type="ECO:0000256" key="6">
    <source>
        <dbReference type="ARBA" id="ARBA00023136"/>
    </source>
</evidence>
<evidence type="ECO:0000256" key="5">
    <source>
        <dbReference type="ARBA" id="ARBA00022989"/>
    </source>
</evidence>
<dbReference type="RefSeq" id="WP_014416047.1">
    <property type="nucleotide sequence ID" value="NC_017059.1"/>
</dbReference>
<dbReference type="InterPro" id="IPR051800">
    <property type="entry name" value="PqiA-PqiB_transport"/>
</dbReference>
<dbReference type="PANTHER" id="PTHR30462">
    <property type="entry name" value="INTERMEMBRANE TRANSPORT PROTEIN PQIB-RELATED"/>
    <property type="match status" value="1"/>
</dbReference>
<dbReference type="Proteomes" id="UP000033220">
    <property type="component" value="Chromosome DSM 122"/>
</dbReference>
<proteinExistence type="predicted"/>
<keyword evidence="3" id="KW-0997">Cell inner membrane</keyword>
<keyword evidence="4" id="KW-0812">Transmembrane</keyword>
<dbReference type="KEGG" id="rpm:RSPPHO_02791"/>
<dbReference type="STRING" id="1150469.RSPPHO_02791"/>
<accession>H6SP92</accession>